<evidence type="ECO:0000259" key="5">
    <source>
        <dbReference type="SMART" id="SM00642"/>
    </source>
</evidence>
<dbReference type="PANTHER" id="PTHR10357:SF210">
    <property type="entry name" value="MALTODEXTRIN GLUCOSIDASE"/>
    <property type="match status" value="1"/>
</dbReference>
<dbReference type="InterPro" id="IPR002044">
    <property type="entry name" value="CBM20"/>
</dbReference>
<evidence type="ECO:0000256" key="3">
    <source>
        <dbReference type="ARBA" id="ARBA00023295"/>
    </source>
</evidence>
<evidence type="ECO:0008006" key="9">
    <source>
        <dbReference type="Google" id="ProtNLM"/>
    </source>
</evidence>
<dbReference type="Gene3D" id="3.90.400.10">
    <property type="entry name" value="Oligo-1,6-glucosidase, Domain 2"/>
    <property type="match status" value="1"/>
</dbReference>
<dbReference type="SMART" id="SM01065">
    <property type="entry name" value="CBM_2"/>
    <property type="match status" value="1"/>
</dbReference>
<evidence type="ECO:0000256" key="4">
    <source>
        <dbReference type="SAM" id="MobiDB-lite"/>
    </source>
</evidence>
<organism evidence="7 8">
    <name type="scientific">Pycnococcus provasolii</name>
    <dbReference type="NCBI Taxonomy" id="41880"/>
    <lineage>
        <taxon>Eukaryota</taxon>
        <taxon>Viridiplantae</taxon>
        <taxon>Chlorophyta</taxon>
        <taxon>Pseudoscourfieldiophyceae</taxon>
        <taxon>Pseudoscourfieldiales</taxon>
        <taxon>Pycnococcaceae</taxon>
        <taxon>Pycnococcus</taxon>
    </lineage>
</organism>
<dbReference type="GO" id="GO:0005975">
    <property type="term" value="P:carbohydrate metabolic process"/>
    <property type="evidence" value="ECO:0007669"/>
    <property type="project" value="InterPro"/>
</dbReference>
<evidence type="ECO:0000256" key="2">
    <source>
        <dbReference type="ARBA" id="ARBA00022837"/>
    </source>
</evidence>
<dbReference type="GO" id="GO:0016798">
    <property type="term" value="F:hydrolase activity, acting on glycosyl bonds"/>
    <property type="evidence" value="ECO:0007669"/>
    <property type="project" value="UniProtKB-KW"/>
</dbReference>
<dbReference type="OrthoDB" id="529758at2759"/>
<gene>
    <name evidence="7" type="ORF">PPROV_000624500</name>
</gene>
<dbReference type="Gene3D" id="2.60.40.10">
    <property type="entry name" value="Immunoglobulins"/>
    <property type="match status" value="1"/>
</dbReference>
<evidence type="ECO:0000256" key="1">
    <source>
        <dbReference type="ARBA" id="ARBA00022801"/>
    </source>
</evidence>
<dbReference type="Gene3D" id="3.20.20.80">
    <property type="entry name" value="Glycosidases"/>
    <property type="match status" value="1"/>
</dbReference>
<dbReference type="GO" id="GO:2001070">
    <property type="term" value="F:starch binding"/>
    <property type="evidence" value="ECO:0007669"/>
    <property type="project" value="InterPro"/>
</dbReference>
<dbReference type="SUPFAM" id="SSF49452">
    <property type="entry name" value="Starch-binding domain-like"/>
    <property type="match status" value="1"/>
</dbReference>
<feature type="domain" description="Glycosyl hydrolase family 13 catalytic" evidence="5">
    <location>
        <begin position="235"/>
        <end position="575"/>
    </location>
</feature>
<feature type="compositionally biased region" description="Low complexity" evidence="4">
    <location>
        <begin position="165"/>
        <end position="204"/>
    </location>
</feature>
<dbReference type="Pfam" id="PF00128">
    <property type="entry name" value="Alpha-amylase"/>
    <property type="match status" value="1"/>
</dbReference>
<dbReference type="SUPFAM" id="SSF51011">
    <property type="entry name" value="Glycosyl hydrolase domain"/>
    <property type="match status" value="1"/>
</dbReference>
<reference evidence="7" key="1">
    <citation type="submission" date="2020-10" db="EMBL/GenBank/DDBJ databases">
        <title>Unveiling of a novel bifunctional photoreceptor, Dualchrome1, isolated from a cosmopolitan green alga.</title>
        <authorList>
            <person name="Suzuki S."/>
            <person name="Kawachi M."/>
        </authorList>
    </citation>
    <scope>NUCLEOTIDE SEQUENCE</scope>
    <source>
        <strain evidence="7">NIES 2893</strain>
    </source>
</reference>
<dbReference type="EMBL" id="BNJQ01000017">
    <property type="protein sequence ID" value="GHP07503.1"/>
    <property type="molecule type" value="Genomic_DNA"/>
</dbReference>
<accession>A0A830HLH1</accession>
<proteinExistence type="predicted"/>
<evidence type="ECO:0000313" key="8">
    <source>
        <dbReference type="Proteomes" id="UP000660262"/>
    </source>
</evidence>
<dbReference type="SUPFAM" id="SSF51445">
    <property type="entry name" value="(Trans)glycosidases"/>
    <property type="match status" value="1"/>
</dbReference>
<dbReference type="Pfam" id="PF00686">
    <property type="entry name" value="CBM_20"/>
    <property type="match status" value="1"/>
</dbReference>
<comment type="caution">
    <text evidence="7">The sequence shown here is derived from an EMBL/GenBank/DDBJ whole genome shotgun (WGS) entry which is preliminary data.</text>
</comment>
<dbReference type="Gene3D" id="2.60.40.1180">
    <property type="entry name" value="Golgi alpha-mannosidase II"/>
    <property type="match status" value="1"/>
</dbReference>
<name>A0A830HLH1_9CHLO</name>
<dbReference type="Proteomes" id="UP000660262">
    <property type="component" value="Unassembled WGS sequence"/>
</dbReference>
<dbReference type="InterPro" id="IPR006047">
    <property type="entry name" value="GH13_cat_dom"/>
</dbReference>
<dbReference type="InterPro" id="IPR013784">
    <property type="entry name" value="Carb-bd-like_fold"/>
</dbReference>
<evidence type="ECO:0000313" key="7">
    <source>
        <dbReference type="EMBL" id="GHP07503.1"/>
    </source>
</evidence>
<evidence type="ECO:0000259" key="6">
    <source>
        <dbReference type="SMART" id="SM01065"/>
    </source>
</evidence>
<keyword evidence="1" id="KW-0378">Hydrolase</keyword>
<dbReference type="SMART" id="SM00642">
    <property type="entry name" value="Aamy"/>
    <property type="match status" value="1"/>
</dbReference>
<dbReference type="AlphaFoldDB" id="A0A830HLH1"/>
<dbReference type="InterPro" id="IPR013780">
    <property type="entry name" value="Glyco_hydro_b"/>
</dbReference>
<dbReference type="InterPro" id="IPR013783">
    <property type="entry name" value="Ig-like_fold"/>
</dbReference>
<dbReference type="InterPro" id="IPR045857">
    <property type="entry name" value="O16G_dom_2"/>
</dbReference>
<dbReference type="InterPro" id="IPR017853">
    <property type="entry name" value="GH"/>
</dbReference>
<keyword evidence="2" id="KW-0106">Calcium</keyword>
<protein>
    <recommendedName>
        <fullName evidence="9">Alpha-amylase</fullName>
    </recommendedName>
</protein>
<dbReference type="PANTHER" id="PTHR10357">
    <property type="entry name" value="ALPHA-AMYLASE FAMILY MEMBER"/>
    <property type="match status" value="1"/>
</dbReference>
<feature type="region of interest" description="Disordered" evidence="4">
    <location>
        <begin position="165"/>
        <end position="207"/>
    </location>
</feature>
<keyword evidence="3" id="KW-0326">Glycosidase</keyword>
<keyword evidence="8" id="KW-1185">Reference proteome</keyword>
<feature type="domain" description="CBM20" evidence="6">
    <location>
        <begin position="62"/>
        <end position="140"/>
    </location>
</feature>
<sequence>MPSLCHAHGHRSCLSQKNITCISSSVRSRSRFFVQRANILTAQRARHQRAYAAAHNSSNSSQVMVVFETSSEDFAVVGDHPAIGKWKPQQGIKAGETCVFPSGARIEYKWIEKCADDARWEHGENRVLTLPTTASDDVRLKLTVQDAAPAFEEPVQVAHEPSFNAAAAAAAPHQPTSTAQQQTQQHYAPPAPAAHAPAAAAAAATNTPDDAGEVPGWYVGAVVYCVQTLGFCGVEGPPANFDAAPRLEMLINDGWLQHIASLGCTVLYLGPLMETSSELGHGYDTKDYFSVDPRLGSVDTLRRVVAAAHDAGLRVIVDGVFNHTGRDHFACRDVLENGRASQYWDWFYAHEGPHGVEIEGWEGHHGLPRLNHANPAVRQHLIDAGRFWLSAEGAGIDGWRLDVAHEVDPGFWREFASACRAERSDCLLLAELMHGDYNTHVGPGLLNSGINYQLSKALWSSLNDKNYFELAHSLDRDDSMYGHLVLTNFIGNHDTPRIASRLSNPNEHYMLAAASLLFARGTPCLYYGDELGLEGAPGGPLGDNAMRQKVDLRETLANGNAHARFEATSRLVHLRQSHAALRDATSAQTTLVLTNETFAFARKSSCGATALVAFNCSGNAATVHLPVGEKVGMADGTMLSEPLGGSGATAHSGMIALDLPPNSVRVLGTR</sequence>